<evidence type="ECO:0000256" key="5">
    <source>
        <dbReference type="SAM" id="Phobius"/>
    </source>
</evidence>
<dbReference type="EMBL" id="VDMD01000022">
    <property type="protein sequence ID" value="TRM60419.1"/>
    <property type="molecule type" value="Genomic_DNA"/>
</dbReference>
<dbReference type="Gene3D" id="1.20.1250.20">
    <property type="entry name" value="MFS general substrate transporter like domains"/>
    <property type="match status" value="1"/>
</dbReference>
<evidence type="ECO:0000313" key="7">
    <source>
        <dbReference type="EMBL" id="TRM60419.1"/>
    </source>
</evidence>
<feature type="transmembrane region" description="Helical" evidence="5">
    <location>
        <begin position="339"/>
        <end position="359"/>
    </location>
</feature>
<feature type="domain" description="Major facilitator superfamily (MFS) profile" evidence="6">
    <location>
        <begin position="54"/>
        <end position="456"/>
    </location>
</feature>
<dbReference type="GO" id="GO:0005886">
    <property type="term" value="C:plasma membrane"/>
    <property type="evidence" value="ECO:0007669"/>
    <property type="project" value="TreeGrafter"/>
</dbReference>
<evidence type="ECO:0000256" key="2">
    <source>
        <dbReference type="ARBA" id="ARBA00022692"/>
    </source>
</evidence>
<feature type="transmembrane region" description="Helical" evidence="5">
    <location>
        <begin position="268"/>
        <end position="287"/>
    </location>
</feature>
<protein>
    <submittedName>
        <fullName evidence="7">Major facilitator superfamily</fullName>
    </submittedName>
</protein>
<dbReference type="CDD" id="cd17502">
    <property type="entry name" value="MFS_Azr1_MDR_like"/>
    <property type="match status" value="1"/>
</dbReference>
<organism evidence="7 8">
    <name type="scientific">Schizophyllum amplum</name>
    <dbReference type="NCBI Taxonomy" id="97359"/>
    <lineage>
        <taxon>Eukaryota</taxon>
        <taxon>Fungi</taxon>
        <taxon>Dikarya</taxon>
        <taxon>Basidiomycota</taxon>
        <taxon>Agaricomycotina</taxon>
        <taxon>Agaricomycetes</taxon>
        <taxon>Agaricomycetidae</taxon>
        <taxon>Agaricales</taxon>
        <taxon>Schizophyllaceae</taxon>
        <taxon>Schizophyllum</taxon>
    </lineage>
</organism>
<dbReference type="InterPro" id="IPR020846">
    <property type="entry name" value="MFS_dom"/>
</dbReference>
<keyword evidence="3 5" id="KW-1133">Transmembrane helix</keyword>
<feature type="transmembrane region" description="Helical" evidence="5">
    <location>
        <begin position="204"/>
        <end position="223"/>
    </location>
</feature>
<accession>A0A550C6L1</accession>
<sequence>MGSLQAAAPDHDAEAGSPLKIVCPGDSRSLDTPAHPILTVQTNLSLPLAKRLLIFTSLALVMVVSTMDSVIVATGLPTISAALGAGTAITWVPGGYLLMSTACMPLYGRLSDIFGRQVMLCLALALFAVGNLLSGFAATTIQLVVFRAVAGAGDGGLVSLAQIVISDVVSLRERGKYQGIVGGFIALGFALGPIIGGSVAQHAGWQWCFWITIPIAVVVMGVRVEGNLKSKLLKVDYPGCAMTLGGCVLIILPITWGGVSFPWDSPVVLAPLASGIVVLVVLCLWEWRAASLPIIPMQIFKIKTVSGVFSAMFINGFVFFSSVFYLPQFYQTAHRYSPLQAGLMLIPLLVSQMAASWVAGMAVSKTGRYRGIIYTGFGLYAIGNGLLSTLTPSASKAPAIVYMIIAGCGTGMTLQTTTVAAQASVSREDVSVVTAFRNFVRLLGGTFSVTIGSVIM</sequence>
<evidence type="ECO:0000259" key="6">
    <source>
        <dbReference type="PROSITE" id="PS50850"/>
    </source>
</evidence>
<dbReference type="Gene3D" id="1.20.1720.10">
    <property type="entry name" value="Multidrug resistance protein D"/>
    <property type="match status" value="1"/>
</dbReference>
<evidence type="ECO:0000256" key="1">
    <source>
        <dbReference type="ARBA" id="ARBA00004141"/>
    </source>
</evidence>
<name>A0A550C6L1_9AGAR</name>
<feature type="transmembrane region" description="Helical" evidence="5">
    <location>
        <begin position="118"/>
        <end position="138"/>
    </location>
</feature>
<dbReference type="InterPro" id="IPR036259">
    <property type="entry name" value="MFS_trans_sf"/>
</dbReference>
<evidence type="ECO:0000256" key="4">
    <source>
        <dbReference type="ARBA" id="ARBA00023136"/>
    </source>
</evidence>
<feature type="transmembrane region" description="Helical" evidence="5">
    <location>
        <begin position="235"/>
        <end position="256"/>
    </location>
</feature>
<feature type="transmembrane region" description="Helical" evidence="5">
    <location>
        <begin position="177"/>
        <end position="198"/>
    </location>
</feature>
<feature type="transmembrane region" description="Helical" evidence="5">
    <location>
        <begin position="371"/>
        <end position="387"/>
    </location>
</feature>
<keyword evidence="8" id="KW-1185">Reference proteome</keyword>
<gene>
    <name evidence="7" type="ORF">BD626DRAFT_549726</name>
</gene>
<keyword evidence="4 5" id="KW-0472">Membrane</keyword>
<dbReference type="OrthoDB" id="10021397at2759"/>
<dbReference type="PANTHER" id="PTHR23501">
    <property type="entry name" value="MAJOR FACILITATOR SUPERFAMILY"/>
    <property type="match status" value="1"/>
</dbReference>
<dbReference type="Proteomes" id="UP000320762">
    <property type="component" value="Unassembled WGS sequence"/>
</dbReference>
<feature type="transmembrane region" description="Helical" evidence="5">
    <location>
        <begin position="308"/>
        <end position="327"/>
    </location>
</feature>
<dbReference type="AlphaFoldDB" id="A0A550C6L1"/>
<proteinExistence type="predicted"/>
<feature type="transmembrane region" description="Helical" evidence="5">
    <location>
        <begin position="399"/>
        <end position="421"/>
    </location>
</feature>
<dbReference type="GO" id="GO:0022857">
    <property type="term" value="F:transmembrane transporter activity"/>
    <property type="evidence" value="ECO:0007669"/>
    <property type="project" value="InterPro"/>
</dbReference>
<comment type="caution">
    <text evidence="7">The sequence shown here is derived from an EMBL/GenBank/DDBJ whole genome shotgun (WGS) entry which is preliminary data.</text>
</comment>
<reference evidence="7 8" key="1">
    <citation type="journal article" date="2019" name="New Phytol.">
        <title>Comparative genomics reveals unique wood-decay strategies and fruiting body development in the Schizophyllaceae.</title>
        <authorList>
            <person name="Almasi E."/>
            <person name="Sahu N."/>
            <person name="Krizsan K."/>
            <person name="Balint B."/>
            <person name="Kovacs G.M."/>
            <person name="Kiss B."/>
            <person name="Cseklye J."/>
            <person name="Drula E."/>
            <person name="Henrissat B."/>
            <person name="Nagy I."/>
            <person name="Chovatia M."/>
            <person name="Adam C."/>
            <person name="LaButti K."/>
            <person name="Lipzen A."/>
            <person name="Riley R."/>
            <person name="Grigoriev I.V."/>
            <person name="Nagy L.G."/>
        </authorList>
    </citation>
    <scope>NUCLEOTIDE SEQUENCE [LARGE SCALE GENOMIC DNA]</scope>
    <source>
        <strain evidence="7 8">NL-1724</strain>
    </source>
</reference>
<dbReference type="PROSITE" id="PS50850">
    <property type="entry name" value="MFS"/>
    <property type="match status" value="1"/>
</dbReference>
<dbReference type="PRINTS" id="PR01036">
    <property type="entry name" value="TCRTETB"/>
</dbReference>
<evidence type="ECO:0000313" key="8">
    <source>
        <dbReference type="Proteomes" id="UP000320762"/>
    </source>
</evidence>
<dbReference type="PANTHER" id="PTHR23501:SF189">
    <property type="entry name" value="DRUG TRANSPORTER, PUTATIVE (AFU_ORTHOLOGUE AFUA_4G03920)-RELATED"/>
    <property type="match status" value="1"/>
</dbReference>
<evidence type="ECO:0000256" key="3">
    <source>
        <dbReference type="ARBA" id="ARBA00022989"/>
    </source>
</evidence>
<feature type="transmembrane region" description="Helical" evidence="5">
    <location>
        <begin position="144"/>
        <end position="165"/>
    </location>
</feature>
<dbReference type="SUPFAM" id="SSF103473">
    <property type="entry name" value="MFS general substrate transporter"/>
    <property type="match status" value="2"/>
</dbReference>
<keyword evidence="2 5" id="KW-0812">Transmembrane</keyword>
<feature type="transmembrane region" description="Helical" evidence="5">
    <location>
        <begin position="52"/>
        <end position="73"/>
    </location>
</feature>
<dbReference type="InterPro" id="IPR011701">
    <property type="entry name" value="MFS"/>
</dbReference>
<dbReference type="Pfam" id="PF07690">
    <property type="entry name" value="MFS_1"/>
    <property type="match status" value="1"/>
</dbReference>
<comment type="subcellular location">
    <subcellularLocation>
        <location evidence="1">Membrane</location>
        <topology evidence="1">Multi-pass membrane protein</topology>
    </subcellularLocation>
</comment>